<proteinExistence type="predicted"/>
<evidence type="ECO:0000256" key="2">
    <source>
        <dbReference type="ARBA" id="ARBA00022801"/>
    </source>
</evidence>
<protein>
    <submittedName>
        <fullName evidence="5">Aminopeptidase P family protein</fullName>
    </submittedName>
</protein>
<dbReference type="InterPro" id="IPR000587">
    <property type="entry name" value="Creatinase_N"/>
</dbReference>
<dbReference type="PANTHER" id="PTHR46112:SF9">
    <property type="entry name" value="XAA-PRO AMINOPEPTIDASE"/>
    <property type="match status" value="1"/>
</dbReference>
<dbReference type="KEGG" id="mhk:DFR87_10655"/>
<dbReference type="GO" id="GO:0046872">
    <property type="term" value="F:metal ion binding"/>
    <property type="evidence" value="ECO:0007669"/>
    <property type="project" value="UniProtKB-KW"/>
</dbReference>
<evidence type="ECO:0000313" key="5">
    <source>
        <dbReference type="EMBL" id="AWS00064.1"/>
    </source>
</evidence>
<dbReference type="EMBL" id="CP029287">
    <property type="protein sequence ID" value="AWS00064.1"/>
    <property type="molecule type" value="Genomic_DNA"/>
</dbReference>
<dbReference type="PRINTS" id="PR00599">
    <property type="entry name" value="MAPEPTIDASE"/>
</dbReference>
<dbReference type="InterPro" id="IPR001131">
    <property type="entry name" value="Peptidase_M24B_aminopep-P_CS"/>
</dbReference>
<keyword evidence="6" id="KW-1185">Reference proteome</keyword>
<name>A0A2U9IVQ4_9CREN</name>
<dbReference type="SUPFAM" id="SSF55920">
    <property type="entry name" value="Creatinase/aminopeptidase"/>
    <property type="match status" value="1"/>
</dbReference>
<dbReference type="Gene3D" id="3.40.350.10">
    <property type="entry name" value="Creatinase/prolidase N-terminal domain"/>
    <property type="match status" value="1"/>
</dbReference>
<dbReference type="InterPro" id="IPR000994">
    <property type="entry name" value="Pept_M24"/>
</dbReference>
<dbReference type="Pfam" id="PF00557">
    <property type="entry name" value="Peptidase_M24"/>
    <property type="match status" value="1"/>
</dbReference>
<dbReference type="Pfam" id="PF01321">
    <property type="entry name" value="Creatinase_N"/>
    <property type="match status" value="1"/>
</dbReference>
<evidence type="ECO:0000259" key="4">
    <source>
        <dbReference type="Pfam" id="PF01321"/>
    </source>
</evidence>
<dbReference type="OrthoDB" id="1346at2157"/>
<dbReference type="Gene3D" id="3.90.230.10">
    <property type="entry name" value="Creatinase/methionine aminopeptidase superfamily"/>
    <property type="match status" value="1"/>
</dbReference>
<keyword evidence="2" id="KW-0378">Hydrolase</keyword>
<accession>A0A2U9IVQ4</accession>
<dbReference type="CDD" id="cd01092">
    <property type="entry name" value="APP-like"/>
    <property type="match status" value="1"/>
</dbReference>
<dbReference type="InterPro" id="IPR001714">
    <property type="entry name" value="Pept_M24_MAP"/>
</dbReference>
<dbReference type="PROSITE" id="PS00491">
    <property type="entry name" value="PROLINE_PEPTIDASE"/>
    <property type="match status" value="1"/>
</dbReference>
<keyword evidence="1" id="KW-0479">Metal-binding</keyword>
<sequence>MRVNKLDKIKEENNAKNLLIVGEPNLFYFTGYRGVGGLLDCDGSRTLIVPILERNRATKLKELDVKAYYPVKLENDVIEGNLVRAVETLCPQSGELLVDVGYTSVDLFLQLNTKYKIKNITDKILQIRSIKEEQEIEAIRNAHKATSLAMKQAKEAITEGIKEVELAGIIDMAMRKGGAEDYAFPSIVAFGENSAEPHHIPTRRPLRKGDSIVVDIGAKYDGYSFDSTRTFLFDSTEKEKRIYEVVLEAQLEAIDAVTDGVESSLIDKIARDRIERSGYGKYFVHSTGHGVGIEVHESPTISMRSKDILKEGMIVTVEPGIYLHGETGVRIEDTILVRKGKPEVMETLFKTL</sequence>
<dbReference type="AlphaFoldDB" id="A0A2U9IVQ4"/>
<keyword evidence="5" id="KW-0645">Protease</keyword>
<gene>
    <name evidence="5" type="ORF">DFR87_10655</name>
</gene>
<keyword evidence="5" id="KW-0031">Aminopeptidase</keyword>
<dbReference type="GO" id="GO:0004177">
    <property type="term" value="F:aminopeptidase activity"/>
    <property type="evidence" value="ECO:0007669"/>
    <property type="project" value="UniProtKB-KW"/>
</dbReference>
<organism evidence="5 6">
    <name type="scientific">Metallosphaera hakonensis JCM 8857 = DSM 7519</name>
    <dbReference type="NCBI Taxonomy" id="1293036"/>
    <lineage>
        <taxon>Archaea</taxon>
        <taxon>Thermoproteota</taxon>
        <taxon>Thermoprotei</taxon>
        <taxon>Sulfolobales</taxon>
        <taxon>Sulfolobaceae</taxon>
        <taxon>Metallosphaera</taxon>
    </lineage>
</organism>
<dbReference type="InterPro" id="IPR036005">
    <property type="entry name" value="Creatinase/aminopeptidase-like"/>
</dbReference>
<reference evidence="5" key="1">
    <citation type="submission" date="2018-05" db="EMBL/GenBank/DDBJ databases">
        <title>Complete Genome Sequences of Extremely Thermoacidophilic, Metal-Mobilizing Type-Strain Members of the Archaeal Family Sulfolobaceae: Acidianus brierleyi DSM-1651T, Acidianus sulfidivorans DSM-18786T, Metallosphaera hakonensis DSM-7519T, and Metallosphaera prunae DSM-10039T.</title>
        <authorList>
            <person name="Counts J.A."/>
            <person name="Kelly R.M."/>
        </authorList>
    </citation>
    <scope>NUCLEOTIDE SEQUENCE [LARGE SCALE GENOMIC DNA]</scope>
    <source>
        <strain evidence="5">HO1-1</strain>
    </source>
</reference>
<dbReference type="PANTHER" id="PTHR46112">
    <property type="entry name" value="AMINOPEPTIDASE"/>
    <property type="match status" value="1"/>
</dbReference>
<evidence type="ECO:0000259" key="3">
    <source>
        <dbReference type="Pfam" id="PF00557"/>
    </source>
</evidence>
<dbReference type="InterPro" id="IPR029149">
    <property type="entry name" value="Creatin/AminoP/Spt16_N"/>
</dbReference>
<feature type="domain" description="Peptidase M24" evidence="3">
    <location>
        <begin position="137"/>
        <end position="338"/>
    </location>
</feature>
<evidence type="ECO:0000313" key="6">
    <source>
        <dbReference type="Proteomes" id="UP000247586"/>
    </source>
</evidence>
<feature type="domain" description="Creatinase N-terminal" evidence="4">
    <location>
        <begin position="2"/>
        <end position="130"/>
    </location>
</feature>
<dbReference type="SUPFAM" id="SSF53092">
    <property type="entry name" value="Creatinase/prolidase N-terminal domain"/>
    <property type="match status" value="1"/>
</dbReference>
<dbReference type="STRING" id="1293036.GCA_001315825_00459"/>
<evidence type="ECO:0000256" key="1">
    <source>
        <dbReference type="ARBA" id="ARBA00022723"/>
    </source>
</evidence>
<dbReference type="Proteomes" id="UP000247586">
    <property type="component" value="Chromosome"/>
</dbReference>
<dbReference type="InterPro" id="IPR050659">
    <property type="entry name" value="Peptidase_M24B"/>
</dbReference>